<feature type="region of interest" description="Disordered" evidence="6">
    <location>
        <begin position="129"/>
        <end position="150"/>
    </location>
</feature>
<evidence type="ECO:0000256" key="6">
    <source>
        <dbReference type="SAM" id="MobiDB-lite"/>
    </source>
</evidence>
<sequence length="150" mass="16745">MLPSGNEAQITYRVNQIQTASREQLLLITYDIGIGAIKVAKEALRDGNNEVANRELQRAQAVIRELMSALDVSAGEWATALMSLYEFMYEQLVKANVEKDPNIMDSVRSMLEELRALWQEAMEKSRVESLAQGEARRGEARPQGGLDFAG</sequence>
<dbReference type="GO" id="GO:0044780">
    <property type="term" value="P:bacterial-type flagellum assembly"/>
    <property type="evidence" value="ECO:0007669"/>
    <property type="project" value="InterPro"/>
</dbReference>
<dbReference type="AlphaFoldDB" id="A0A7V6ZCZ0"/>
<evidence type="ECO:0000256" key="5">
    <source>
        <dbReference type="ARBA" id="ARBA00023186"/>
    </source>
</evidence>
<evidence type="ECO:0000313" key="8">
    <source>
        <dbReference type="Proteomes" id="UP000525027"/>
    </source>
</evidence>
<dbReference type="InterPro" id="IPR036584">
    <property type="entry name" value="FliS_sf"/>
</dbReference>
<accession>A0A7V6ZCZ0</accession>
<dbReference type="SUPFAM" id="SSF101116">
    <property type="entry name" value="Flagellar export chaperone FliS"/>
    <property type="match status" value="1"/>
</dbReference>
<proteinExistence type="inferred from homology"/>
<evidence type="ECO:0000256" key="2">
    <source>
        <dbReference type="ARBA" id="ARBA00008787"/>
    </source>
</evidence>
<comment type="similarity">
    <text evidence="2">Belongs to the FliS family.</text>
</comment>
<keyword evidence="7" id="KW-0969">Cilium</keyword>
<dbReference type="InterPro" id="IPR003713">
    <property type="entry name" value="FliS"/>
</dbReference>
<evidence type="ECO:0000256" key="1">
    <source>
        <dbReference type="ARBA" id="ARBA00004514"/>
    </source>
</evidence>
<reference evidence="7 8" key="1">
    <citation type="journal article" date="2020" name="Biotechnol. Biofuels">
        <title>New insights from the biogas microbiome by comprehensive genome-resolved metagenomics of nearly 1600 species originating from multiple anaerobic digesters.</title>
        <authorList>
            <person name="Campanaro S."/>
            <person name="Treu L."/>
            <person name="Rodriguez-R L.M."/>
            <person name="Kovalovszki A."/>
            <person name="Ziels R.M."/>
            <person name="Maus I."/>
            <person name="Zhu X."/>
            <person name="Kougias P.G."/>
            <person name="Basile A."/>
            <person name="Luo G."/>
            <person name="Schluter A."/>
            <person name="Konstantinidis K.T."/>
            <person name="Angelidaki I."/>
        </authorList>
    </citation>
    <scope>NUCLEOTIDE SEQUENCE [LARGE SCALE GENOMIC DNA]</scope>
    <source>
        <strain evidence="7">AS25fmACSIPFO_94</strain>
    </source>
</reference>
<dbReference type="NCBIfam" id="TIGR00208">
    <property type="entry name" value="fliS"/>
    <property type="match status" value="1"/>
</dbReference>
<dbReference type="RefSeq" id="WP_273001926.1">
    <property type="nucleotide sequence ID" value="NZ_DURU01000010.1"/>
</dbReference>
<name>A0A7V6ZCZ0_9BACT</name>
<dbReference type="PANTHER" id="PTHR34773:SF1">
    <property type="entry name" value="FLAGELLAR SECRETION CHAPERONE FLIS"/>
    <property type="match status" value="1"/>
</dbReference>
<evidence type="ECO:0000256" key="4">
    <source>
        <dbReference type="ARBA" id="ARBA00022795"/>
    </source>
</evidence>
<keyword evidence="3" id="KW-0963">Cytoplasm</keyword>
<evidence type="ECO:0000256" key="3">
    <source>
        <dbReference type="ARBA" id="ARBA00022490"/>
    </source>
</evidence>
<gene>
    <name evidence="7" type="primary">fliS</name>
    <name evidence="7" type="ORF">GX397_00610</name>
</gene>
<comment type="caution">
    <text evidence="7">The sequence shown here is derived from an EMBL/GenBank/DDBJ whole genome shotgun (WGS) entry which is preliminary data.</text>
</comment>
<keyword evidence="7" id="KW-0966">Cell projection</keyword>
<evidence type="ECO:0000313" key="7">
    <source>
        <dbReference type="EMBL" id="HHZ03592.1"/>
    </source>
</evidence>
<dbReference type="PANTHER" id="PTHR34773">
    <property type="entry name" value="FLAGELLAR SECRETION CHAPERONE FLIS"/>
    <property type="match status" value="1"/>
</dbReference>
<dbReference type="GO" id="GO:0005829">
    <property type="term" value="C:cytosol"/>
    <property type="evidence" value="ECO:0007669"/>
    <property type="project" value="UniProtKB-SubCell"/>
</dbReference>
<dbReference type="Proteomes" id="UP000525027">
    <property type="component" value="Unassembled WGS sequence"/>
</dbReference>
<keyword evidence="4" id="KW-1005">Bacterial flagellum biogenesis</keyword>
<dbReference type="Pfam" id="PF02561">
    <property type="entry name" value="FliS"/>
    <property type="match status" value="1"/>
</dbReference>
<dbReference type="EMBL" id="DURU01000010">
    <property type="protein sequence ID" value="HHZ03592.1"/>
    <property type="molecule type" value="Genomic_DNA"/>
</dbReference>
<dbReference type="Gene3D" id="1.20.120.340">
    <property type="entry name" value="Flagellar protein FliS"/>
    <property type="match status" value="1"/>
</dbReference>
<organism evidence="7 8">
    <name type="scientific">Acetomicrobium hydrogeniformans</name>
    <dbReference type="NCBI Taxonomy" id="649746"/>
    <lineage>
        <taxon>Bacteria</taxon>
        <taxon>Thermotogati</taxon>
        <taxon>Synergistota</taxon>
        <taxon>Synergistia</taxon>
        <taxon>Synergistales</taxon>
        <taxon>Acetomicrobiaceae</taxon>
        <taxon>Acetomicrobium</taxon>
    </lineage>
</organism>
<comment type="subcellular location">
    <subcellularLocation>
        <location evidence="1">Cytoplasm</location>
        <location evidence="1">Cytosol</location>
    </subcellularLocation>
</comment>
<protein>
    <submittedName>
        <fullName evidence="7">Flagellar export chaperone FliS</fullName>
    </submittedName>
</protein>
<dbReference type="GO" id="GO:0071973">
    <property type="term" value="P:bacterial-type flagellum-dependent cell motility"/>
    <property type="evidence" value="ECO:0007669"/>
    <property type="project" value="TreeGrafter"/>
</dbReference>
<dbReference type="CDD" id="cd16098">
    <property type="entry name" value="FliS"/>
    <property type="match status" value="1"/>
</dbReference>
<keyword evidence="7" id="KW-0282">Flagellum</keyword>
<keyword evidence="5" id="KW-0143">Chaperone</keyword>